<proteinExistence type="predicted"/>
<dbReference type="Gene3D" id="2.60.40.10">
    <property type="entry name" value="Immunoglobulins"/>
    <property type="match status" value="1"/>
</dbReference>
<dbReference type="InterPro" id="IPR013320">
    <property type="entry name" value="ConA-like_dom_sf"/>
</dbReference>
<protein>
    <recommendedName>
        <fullName evidence="4">Concanavalin A-like lectin/glucanases superfamily protein</fullName>
    </recommendedName>
</protein>
<evidence type="ECO:0000256" key="1">
    <source>
        <dbReference type="SAM" id="SignalP"/>
    </source>
</evidence>
<evidence type="ECO:0000313" key="2">
    <source>
        <dbReference type="EMBL" id="NMM04199.1"/>
    </source>
</evidence>
<evidence type="ECO:0008006" key="4">
    <source>
        <dbReference type="Google" id="ProtNLM"/>
    </source>
</evidence>
<evidence type="ECO:0000313" key="3">
    <source>
        <dbReference type="Proteomes" id="UP000544134"/>
    </source>
</evidence>
<dbReference type="Gene3D" id="3.40.720.10">
    <property type="entry name" value="Alkaline Phosphatase, subunit A"/>
    <property type="match status" value="2"/>
</dbReference>
<dbReference type="Proteomes" id="UP000544134">
    <property type="component" value="Unassembled WGS sequence"/>
</dbReference>
<feature type="chain" id="PRO_5032560271" description="Concanavalin A-like lectin/glucanases superfamily protein" evidence="1">
    <location>
        <begin position="27"/>
        <end position="681"/>
    </location>
</feature>
<dbReference type="InterPro" id="IPR017850">
    <property type="entry name" value="Alkaline_phosphatase_core_sf"/>
</dbReference>
<dbReference type="SUPFAM" id="SSF53649">
    <property type="entry name" value="Alkaline phosphatase-like"/>
    <property type="match status" value="1"/>
</dbReference>
<dbReference type="SUPFAM" id="SSF49899">
    <property type="entry name" value="Concanavalin A-like lectins/glucanases"/>
    <property type="match status" value="1"/>
</dbReference>
<gene>
    <name evidence="2" type="ORF">HHL24_40880</name>
</gene>
<name>A0A848IVJ2_9BURK</name>
<keyword evidence="3" id="KW-1185">Reference proteome</keyword>
<dbReference type="RefSeq" id="WP_169490964.1">
    <property type="nucleotide sequence ID" value="NZ_JABBGJ010000075.1"/>
</dbReference>
<dbReference type="InterPro" id="IPR013783">
    <property type="entry name" value="Ig-like_fold"/>
</dbReference>
<feature type="signal peptide" evidence="1">
    <location>
        <begin position="1"/>
        <end position="26"/>
    </location>
</feature>
<accession>A0A848IVJ2</accession>
<reference evidence="2 3" key="1">
    <citation type="submission" date="2020-04" db="EMBL/GenBank/DDBJ databases">
        <title>Paraburkholderia sp. RP-4-7 isolated from soil.</title>
        <authorList>
            <person name="Dahal R.H."/>
        </authorList>
    </citation>
    <scope>NUCLEOTIDE SEQUENCE [LARGE SCALE GENOMIC DNA]</scope>
    <source>
        <strain evidence="2 3">RP-4-7</strain>
    </source>
</reference>
<dbReference type="AlphaFoldDB" id="A0A848IVJ2"/>
<dbReference type="PROSITE" id="PS51257">
    <property type="entry name" value="PROKAR_LIPOPROTEIN"/>
    <property type="match status" value="1"/>
</dbReference>
<sequence length="681" mass="69842">MSNKKQRRWGFAVAVLTALACSLGLAGCGDGVANSSATTVAQPALPGTPAVPRSPASAPSQKALVIGISGVQYTALQQAIAQQKAPNLAKLAIVPALAGGVSGTTTQQATLAGPGWATVLTGAWTNRHGVRNDYVGQTIQADTLFKRIKQAGNWKTAAFDSWSTLSALLSPAISAGYVDAAVDCAGVDSCVVDAATKSIGAGSADLVFANLSGPATVAASSGLQADYPNALATADQKVGQLLAAIAARQTQSGVNEKWLVMVTTDQGLDSTGTESGLPLLSNETAFIASNRPLTVAGTTTAPGAIAAAPTLAQLATGATQADVTPTVLGWFAIQPDPATYAIDGTTLLSGSAPRALTSTPGADQASLALSWTASATAPAQYQLYRDGTLIATLPGNATSYVDSQLGKTANAIYTFNYTLVASGIAVSSLAQISYVQPVLLDSTLAGGLIHFFSFDTGLADAITPSVSLQQFDPASTTTESLIADNFSGKAMQVASLNSAANALNGMKLADDVSTNAQFSIGFWFNSNDVQNDSPALGNKDWNSGLNPGFIIAQESNGAFKFNVGDGAKRADLSIAFTKNTWVYVAMTFDTAALTATAYVDDPTYGLQSGTLSLAGMNVAKIAGIYSTIGLNEDARGNYYSRGNGVLGTMAYNDLAMWNKVITQQQVLSLFASKRSLSSLLP</sequence>
<comment type="caution">
    <text evidence="2">The sequence shown here is derived from an EMBL/GenBank/DDBJ whole genome shotgun (WGS) entry which is preliminary data.</text>
</comment>
<dbReference type="Gene3D" id="2.60.120.200">
    <property type="match status" value="1"/>
</dbReference>
<organism evidence="2 3">
    <name type="scientific">Paraburkholderia polaris</name>
    <dbReference type="NCBI Taxonomy" id="2728848"/>
    <lineage>
        <taxon>Bacteria</taxon>
        <taxon>Pseudomonadati</taxon>
        <taxon>Pseudomonadota</taxon>
        <taxon>Betaproteobacteria</taxon>
        <taxon>Burkholderiales</taxon>
        <taxon>Burkholderiaceae</taxon>
        <taxon>Paraburkholderia</taxon>
    </lineage>
</organism>
<dbReference type="Pfam" id="PF13385">
    <property type="entry name" value="Laminin_G_3"/>
    <property type="match status" value="1"/>
</dbReference>
<keyword evidence="1" id="KW-0732">Signal</keyword>
<dbReference type="EMBL" id="JABBGJ010000075">
    <property type="protein sequence ID" value="NMM04199.1"/>
    <property type="molecule type" value="Genomic_DNA"/>
</dbReference>